<dbReference type="Proteomes" id="UP000789920">
    <property type="component" value="Unassembled WGS sequence"/>
</dbReference>
<feature type="non-terminal residue" evidence="1">
    <location>
        <position position="1"/>
    </location>
</feature>
<feature type="non-terminal residue" evidence="1">
    <location>
        <position position="115"/>
    </location>
</feature>
<proteinExistence type="predicted"/>
<evidence type="ECO:0000313" key="1">
    <source>
        <dbReference type="EMBL" id="CAG8830448.1"/>
    </source>
</evidence>
<accession>A0ACA9S8Y3</accession>
<gene>
    <name evidence="1" type="ORF">RPERSI_LOCUS27813</name>
</gene>
<comment type="caution">
    <text evidence="1">The sequence shown here is derived from an EMBL/GenBank/DDBJ whole genome shotgun (WGS) entry which is preliminary data.</text>
</comment>
<evidence type="ECO:0000313" key="2">
    <source>
        <dbReference type="Proteomes" id="UP000789920"/>
    </source>
</evidence>
<name>A0ACA9S8Y3_9GLOM</name>
<keyword evidence="2" id="KW-1185">Reference proteome</keyword>
<reference evidence="1" key="1">
    <citation type="submission" date="2021-06" db="EMBL/GenBank/DDBJ databases">
        <authorList>
            <person name="Kallberg Y."/>
            <person name="Tangrot J."/>
            <person name="Rosling A."/>
        </authorList>
    </citation>
    <scope>NUCLEOTIDE SEQUENCE</scope>
    <source>
        <strain evidence="1">MA461A</strain>
    </source>
</reference>
<dbReference type="EMBL" id="CAJVQC010099166">
    <property type="protein sequence ID" value="CAG8830448.1"/>
    <property type="molecule type" value="Genomic_DNA"/>
</dbReference>
<organism evidence="1 2">
    <name type="scientific">Racocetra persica</name>
    <dbReference type="NCBI Taxonomy" id="160502"/>
    <lineage>
        <taxon>Eukaryota</taxon>
        <taxon>Fungi</taxon>
        <taxon>Fungi incertae sedis</taxon>
        <taxon>Mucoromycota</taxon>
        <taxon>Glomeromycotina</taxon>
        <taxon>Glomeromycetes</taxon>
        <taxon>Diversisporales</taxon>
        <taxon>Gigasporaceae</taxon>
        <taxon>Racocetra</taxon>
    </lineage>
</organism>
<sequence>GLLSGTSPFINPRDTNTEWEAIKSLIAILELFAKATDLLRGSKYTTVSFIYSAINMKTNSLILTDNLKLWEVNYKDNKSVFDNTNLNEDQTDNIKSINLQKQLNIPQDCTNFEER</sequence>
<protein>
    <submittedName>
        <fullName evidence="1">21040_t:CDS:1</fullName>
    </submittedName>
</protein>